<dbReference type="Proteomes" id="UP000242180">
    <property type="component" value="Unassembled WGS sequence"/>
</dbReference>
<keyword evidence="2" id="KW-1185">Reference proteome</keyword>
<organism evidence="1 2">
    <name type="scientific">Syncephalastrum racemosum</name>
    <name type="common">Filamentous fungus</name>
    <dbReference type="NCBI Taxonomy" id="13706"/>
    <lineage>
        <taxon>Eukaryota</taxon>
        <taxon>Fungi</taxon>
        <taxon>Fungi incertae sedis</taxon>
        <taxon>Mucoromycota</taxon>
        <taxon>Mucoromycotina</taxon>
        <taxon>Mucoromycetes</taxon>
        <taxon>Mucorales</taxon>
        <taxon>Syncephalastraceae</taxon>
        <taxon>Syncephalastrum</taxon>
    </lineage>
</organism>
<evidence type="ECO:0000313" key="2">
    <source>
        <dbReference type="Proteomes" id="UP000242180"/>
    </source>
</evidence>
<gene>
    <name evidence="1" type="ORF">BCR43DRAFT_369822</name>
</gene>
<reference evidence="1 2" key="1">
    <citation type="submission" date="2016-07" db="EMBL/GenBank/DDBJ databases">
        <title>Pervasive Adenine N6-methylation of Active Genes in Fungi.</title>
        <authorList>
            <consortium name="DOE Joint Genome Institute"/>
            <person name="Mondo S.J."/>
            <person name="Dannebaum R.O."/>
            <person name="Kuo R.C."/>
            <person name="Labutti K."/>
            <person name="Haridas S."/>
            <person name="Kuo A."/>
            <person name="Salamov A."/>
            <person name="Ahrendt S.R."/>
            <person name="Lipzen A."/>
            <person name="Sullivan W."/>
            <person name="Andreopoulos W.B."/>
            <person name="Clum A."/>
            <person name="Lindquist E."/>
            <person name="Daum C."/>
            <person name="Ramamoorthy G.K."/>
            <person name="Gryganskyi A."/>
            <person name="Culley D."/>
            <person name="Magnuson J.K."/>
            <person name="James T.Y."/>
            <person name="O'Malley M.A."/>
            <person name="Stajich J.E."/>
            <person name="Spatafora J.W."/>
            <person name="Visel A."/>
            <person name="Grigoriev I.V."/>
        </authorList>
    </citation>
    <scope>NUCLEOTIDE SEQUENCE [LARGE SCALE GENOMIC DNA]</scope>
    <source>
        <strain evidence="1 2">NRRL 2496</strain>
    </source>
</reference>
<evidence type="ECO:0000313" key="1">
    <source>
        <dbReference type="EMBL" id="ORY93222.1"/>
    </source>
</evidence>
<proteinExistence type="predicted"/>
<sequence length="165" mass="18757">MHPTSRHALWIGYTWAPELQLQMSPTNVNEGSQPAIRAGHRKRQMDSIHSLSTIYYDCFQFSLAQERGDSLKRPSCKATSLYYNIMEYAVKKGYRGICKRERWRHDALCSGTIENCVPPTAAFLFYTNLCLPTYAEKHGRATNQPMLQPPTGSKCGMILLSHLSL</sequence>
<dbReference type="AlphaFoldDB" id="A0A1X2H477"/>
<dbReference type="InParanoid" id="A0A1X2H477"/>
<protein>
    <submittedName>
        <fullName evidence="1">Uncharacterized protein</fullName>
    </submittedName>
</protein>
<accession>A0A1X2H477</accession>
<comment type="caution">
    <text evidence="1">The sequence shown here is derived from an EMBL/GenBank/DDBJ whole genome shotgun (WGS) entry which is preliminary data.</text>
</comment>
<name>A0A1X2H477_SYNRA</name>
<dbReference type="EMBL" id="MCGN01000009">
    <property type="protein sequence ID" value="ORY93222.1"/>
    <property type="molecule type" value="Genomic_DNA"/>
</dbReference>